<dbReference type="RefSeq" id="XP_014243205.1">
    <property type="nucleotide sequence ID" value="XM_014387719.2"/>
</dbReference>
<dbReference type="Gene3D" id="1.10.1370.10">
    <property type="entry name" value="Neurolysin, domain 3"/>
    <property type="match status" value="1"/>
</dbReference>
<evidence type="ECO:0000313" key="10">
    <source>
        <dbReference type="Proteomes" id="UP000494040"/>
    </source>
</evidence>
<reference evidence="9" key="1">
    <citation type="submission" date="2022-01" db="UniProtKB">
        <authorList>
            <consortium name="EnsemblMetazoa"/>
        </authorList>
    </citation>
    <scope>IDENTIFICATION</scope>
</reference>
<evidence type="ECO:0000259" key="8">
    <source>
        <dbReference type="Pfam" id="PF01432"/>
    </source>
</evidence>
<dbReference type="AlphaFoldDB" id="A0A8I6TC95"/>
<dbReference type="KEGG" id="clec:106663128"/>
<dbReference type="GO" id="GO:0046872">
    <property type="term" value="F:metal ion binding"/>
    <property type="evidence" value="ECO:0007669"/>
    <property type="project" value="UniProtKB-UniRule"/>
</dbReference>
<dbReference type="InterPro" id="IPR024077">
    <property type="entry name" value="Neurolysin/TOP_dom2"/>
</dbReference>
<name>A0A8I6TC95_CIMLE</name>
<dbReference type="OMA" id="QPLEGPW"/>
<evidence type="ECO:0000256" key="4">
    <source>
        <dbReference type="ARBA" id="ARBA00022801"/>
    </source>
</evidence>
<keyword evidence="6 7" id="KW-0482">Metalloprotease</keyword>
<evidence type="ECO:0000256" key="7">
    <source>
        <dbReference type="RuleBase" id="RU003435"/>
    </source>
</evidence>
<dbReference type="Pfam" id="PF01432">
    <property type="entry name" value="Peptidase_M3"/>
    <property type="match status" value="1"/>
</dbReference>
<evidence type="ECO:0000256" key="2">
    <source>
        <dbReference type="ARBA" id="ARBA00022670"/>
    </source>
</evidence>
<evidence type="ECO:0000256" key="1">
    <source>
        <dbReference type="ARBA" id="ARBA00006040"/>
    </source>
</evidence>
<accession>A0A8I6TC95</accession>
<dbReference type="EnsemblMetazoa" id="XM_014387719.2">
    <property type="protein sequence ID" value="XP_014243205.1"/>
    <property type="gene ID" value="LOC106663128"/>
</dbReference>
<dbReference type="SUPFAM" id="SSF55486">
    <property type="entry name" value="Metalloproteases ('zincins'), catalytic domain"/>
    <property type="match status" value="1"/>
</dbReference>
<keyword evidence="10" id="KW-1185">Reference proteome</keyword>
<keyword evidence="3 7" id="KW-0479">Metal-binding</keyword>
<evidence type="ECO:0000256" key="5">
    <source>
        <dbReference type="ARBA" id="ARBA00022833"/>
    </source>
</evidence>
<feature type="domain" description="Peptidase M3A/M3B catalytic" evidence="8">
    <location>
        <begin position="260"/>
        <end position="709"/>
    </location>
</feature>
<dbReference type="InterPro" id="IPR024079">
    <property type="entry name" value="MetalloPept_cat_dom_sf"/>
</dbReference>
<dbReference type="InterPro" id="IPR045090">
    <property type="entry name" value="Pept_M3A_M3B"/>
</dbReference>
<dbReference type="OrthoDB" id="534666at2759"/>
<dbReference type="Proteomes" id="UP000494040">
    <property type="component" value="Unassembled WGS sequence"/>
</dbReference>
<keyword evidence="4 7" id="KW-0378">Hydrolase</keyword>
<sequence length="712" mass="82201">MACSILRRKFALARSKGFYQQIRTGYIVLLPETGPPQGDKNPLFKNGLPDAENLSGEKCLSTLGNQLLDFEHCIREVENSIIENKDELDLFENVLEPIEESGSKMEATWGLSKVLYLTESNIMPPQKYVLMHNRARKARSAKFNSKPIYNMFKNCDKNNLTEEEQRVVNKFQIEGKLNGLDLPPEKKEYLSLLLVGLANEKEKFLTSTQATIRNFRHTIHDPVKVSNFPDRLLYSMAQDKAKYKNGPWDILLNPSITDGVLAYCSDRDVRWNTWMALRQVASGLSGQSDEFNNSFRLEKIRSLRRDIAAVLGYESYIHMSMETKMAGSLDVVKSTLYRLLEKAKMLQEKELTKLQEFAYDRGFRGSMEMWDITYWEREQKQDLYQWDNMKISEYFPLETVFKGILNLTSRTFGIRFEEEKKVKSWHPDIKLYHIFNNESPNPIAGLYIDFYSRDGKMDTGTGSGHVVGIRPVAKILGTSQPLAAMIFNFPPPKSNKEPCLLHFDDVENMFKKFGQALQQLLSHVNYSEVSGLSNIEWDAVEVVSNFMYLWLKDTEVLKEISGHYRDGKPLPFNKIEQIRKHMAGYRLCQEIYLANLDLDLHTSKEFWLPLMKKLWQEHFILPLDSKDNHPLSFTASVCGDLSGAYYSRLWARMLAEDAYNSFKTDPDRAAIGLRFRDTFLGFGGACHPSEVFRRFQGRDPSPEAFEDQLNDN</sequence>
<dbReference type="PANTHER" id="PTHR11804:SF83">
    <property type="entry name" value="LD37516P"/>
    <property type="match status" value="1"/>
</dbReference>
<proteinExistence type="inferred from homology"/>
<dbReference type="GO" id="GO:0004222">
    <property type="term" value="F:metalloendopeptidase activity"/>
    <property type="evidence" value="ECO:0007669"/>
    <property type="project" value="InterPro"/>
</dbReference>
<dbReference type="Gene3D" id="3.40.390.10">
    <property type="entry name" value="Collagenase (Catalytic Domain)"/>
    <property type="match status" value="1"/>
</dbReference>
<evidence type="ECO:0000256" key="3">
    <source>
        <dbReference type="ARBA" id="ARBA00022723"/>
    </source>
</evidence>
<organism evidence="9 10">
    <name type="scientific">Cimex lectularius</name>
    <name type="common">Bed bug</name>
    <name type="synonym">Acanthia lectularia</name>
    <dbReference type="NCBI Taxonomy" id="79782"/>
    <lineage>
        <taxon>Eukaryota</taxon>
        <taxon>Metazoa</taxon>
        <taxon>Ecdysozoa</taxon>
        <taxon>Arthropoda</taxon>
        <taxon>Hexapoda</taxon>
        <taxon>Insecta</taxon>
        <taxon>Pterygota</taxon>
        <taxon>Neoptera</taxon>
        <taxon>Paraneoptera</taxon>
        <taxon>Hemiptera</taxon>
        <taxon>Heteroptera</taxon>
        <taxon>Panheteroptera</taxon>
        <taxon>Cimicomorpha</taxon>
        <taxon>Cimicidae</taxon>
        <taxon>Cimex</taxon>
    </lineage>
</organism>
<dbReference type="PANTHER" id="PTHR11804">
    <property type="entry name" value="PROTEASE M3 THIMET OLIGOPEPTIDASE-RELATED"/>
    <property type="match status" value="1"/>
</dbReference>
<evidence type="ECO:0000256" key="6">
    <source>
        <dbReference type="ARBA" id="ARBA00023049"/>
    </source>
</evidence>
<keyword evidence="5 7" id="KW-0862">Zinc</keyword>
<keyword evidence="2 7" id="KW-0645">Protease</keyword>
<protein>
    <recommendedName>
        <fullName evidence="8">Peptidase M3A/M3B catalytic domain-containing protein</fullName>
    </recommendedName>
</protein>
<comment type="cofactor">
    <cofactor evidence="7">
        <name>Zn(2+)</name>
        <dbReference type="ChEBI" id="CHEBI:29105"/>
    </cofactor>
    <text evidence="7">Binds 1 zinc ion.</text>
</comment>
<dbReference type="GO" id="GO:0006508">
    <property type="term" value="P:proteolysis"/>
    <property type="evidence" value="ECO:0007669"/>
    <property type="project" value="UniProtKB-KW"/>
</dbReference>
<dbReference type="InterPro" id="IPR001567">
    <property type="entry name" value="Pept_M3A_M3B_dom"/>
</dbReference>
<comment type="similarity">
    <text evidence="1 7">Belongs to the peptidase M3 family.</text>
</comment>
<evidence type="ECO:0000313" key="9">
    <source>
        <dbReference type="EnsemblMetazoa" id="XP_014243205.1"/>
    </source>
</evidence>
<dbReference type="Gene3D" id="1.10.1370.40">
    <property type="match status" value="1"/>
</dbReference>
<dbReference type="GeneID" id="106663128"/>